<gene>
    <name evidence="2" type="ORF">BC938DRAFT_470969</name>
</gene>
<accession>A0A433Q924</accession>
<dbReference type="EMBL" id="RBNJ01010825">
    <property type="protein sequence ID" value="RUS26290.1"/>
    <property type="molecule type" value="Genomic_DNA"/>
</dbReference>
<organism evidence="2 3">
    <name type="scientific">Jimgerdemannia flammicorona</name>
    <dbReference type="NCBI Taxonomy" id="994334"/>
    <lineage>
        <taxon>Eukaryota</taxon>
        <taxon>Fungi</taxon>
        <taxon>Fungi incertae sedis</taxon>
        <taxon>Mucoromycota</taxon>
        <taxon>Mucoromycotina</taxon>
        <taxon>Endogonomycetes</taxon>
        <taxon>Endogonales</taxon>
        <taxon>Endogonaceae</taxon>
        <taxon>Jimgerdemannia</taxon>
    </lineage>
</organism>
<feature type="region of interest" description="Disordered" evidence="1">
    <location>
        <begin position="36"/>
        <end position="75"/>
    </location>
</feature>
<evidence type="ECO:0000313" key="2">
    <source>
        <dbReference type="EMBL" id="RUS26290.1"/>
    </source>
</evidence>
<name>A0A433Q924_9FUNG</name>
<comment type="caution">
    <text evidence="2">The sequence shown here is derived from an EMBL/GenBank/DDBJ whole genome shotgun (WGS) entry which is preliminary data.</text>
</comment>
<evidence type="ECO:0000313" key="3">
    <source>
        <dbReference type="Proteomes" id="UP000274822"/>
    </source>
</evidence>
<keyword evidence="3" id="KW-1185">Reference proteome</keyword>
<dbReference type="Proteomes" id="UP000274822">
    <property type="component" value="Unassembled WGS sequence"/>
</dbReference>
<protein>
    <submittedName>
        <fullName evidence="2">Uncharacterized protein</fullName>
    </submittedName>
</protein>
<reference evidence="2 3" key="1">
    <citation type="journal article" date="2018" name="New Phytol.">
        <title>Phylogenomics of Endogonaceae and evolution of mycorrhizas within Mucoromycota.</title>
        <authorList>
            <person name="Chang Y."/>
            <person name="Desiro A."/>
            <person name="Na H."/>
            <person name="Sandor L."/>
            <person name="Lipzen A."/>
            <person name="Clum A."/>
            <person name="Barry K."/>
            <person name="Grigoriev I.V."/>
            <person name="Martin F.M."/>
            <person name="Stajich J.E."/>
            <person name="Smith M.E."/>
            <person name="Bonito G."/>
            <person name="Spatafora J.W."/>
        </authorList>
    </citation>
    <scope>NUCLEOTIDE SEQUENCE [LARGE SCALE GENOMIC DNA]</scope>
    <source>
        <strain evidence="2 3">AD002</strain>
    </source>
</reference>
<evidence type="ECO:0000256" key="1">
    <source>
        <dbReference type="SAM" id="MobiDB-lite"/>
    </source>
</evidence>
<proteinExistence type="predicted"/>
<dbReference type="AlphaFoldDB" id="A0A433Q924"/>
<sequence>MASATCCCCRGVIGEPSSFWDPSRDIARDHSFSMTTSRSDTCRRSSHRSSWTRKLPPTRPLNWTPSARLARSGRD</sequence>